<dbReference type="SUPFAM" id="SSF52922">
    <property type="entry name" value="TK C-terminal domain-like"/>
    <property type="match status" value="1"/>
</dbReference>
<feature type="domain" description="Pyruvate flavodoxin/ferredoxin oxidoreductase pyrimidine binding" evidence="3">
    <location>
        <begin position="216"/>
        <end position="452"/>
    </location>
</feature>
<dbReference type="NCBIfam" id="TIGR03710">
    <property type="entry name" value="OAFO_sf"/>
    <property type="match status" value="1"/>
</dbReference>
<keyword evidence="1" id="KW-0560">Oxidoreductase</keyword>
<dbReference type="GO" id="GO:0016903">
    <property type="term" value="F:oxidoreductase activity, acting on the aldehyde or oxo group of donors"/>
    <property type="evidence" value="ECO:0007669"/>
    <property type="project" value="InterPro"/>
</dbReference>
<organism evidence="5">
    <name type="scientific">Veillonella atypica</name>
    <dbReference type="NCBI Taxonomy" id="39777"/>
    <lineage>
        <taxon>Bacteria</taxon>
        <taxon>Bacillati</taxon>
        <taxon>Bacillota</taxon>
        <taxon>Negativicutes</taxon>
        <taxon>Veillonellales</taxon>
        <taxon>Veillonellaceae</taxon>
        <taxon>Veillonella</taxon>
    </lineage>
</organism>
<dbReference type="Pfam" id="PF01558">
    <property type="entry name" value="POR"/>
    <property type="match status" value="1"/>
</dbReference>
<dbReference type="AlphaFoldDB" id="A0A133S554"/>
<comment type="caution">
    <text evidence="5">The sequence shown here is derived from an EMBL/GenBank/DDBJ whole genome shotgun (WGS) entry which is preliminary data.</text>
</comment>
<feature type="domain" description="Pyruvate/ketoisovalerate oxidoreductase catalytic" evidence="2">
    <location>
        <begin position="19"/>
        <end position="181"/>
    </location>
</feature>
<dbReference type="SUPFAM" id="SSF53323">
    <property type="entry name" value="Pyruvate-ferredoxin oxidoreductase, PFOR, domain III"/>
    <property type="match status" value="1"/>
</dbReference>
<sequence length="586" mass="64242">MNLLQKRKDFIWKMGGQQGEGIESCGEIMATILAKEGYSLYSQRLFASRIKGGHTTFALRVALEQVMSIGEGVDFLLALDQETVDMHGVEVRDGGYIICDSKVKPDFSKFEGSKVNCLSLPISETAMKQGSLLMRNIVALGMSVALLGFDTKMFKDAIAAKFAKKSQEIVDKNLAAFDDGHSLVMEKLGDVEIDTLPAPGKKDQMFLLGNEACALGAIAAGSRFMASYPITPASEVMEYMIKNMDKLGATIVQTEDEIAACMTAMGGVYAGVRGFTCTSGPGLSLMAESLSMASMAELPMVVIDVQRSGPSTGMATKVEQSDIDAACYNAHGDYAGIVISPTSIEECFYEIQKAFNLAEMYQCPVIFMPDLQQGLNKQSVPTFDLNRVPINRGKMMKEADLPELEQPNYFKRFELTEDGISPRTIPGMKNGLFLSTGLEHNEEGKPAEAPTMHVAQTDKRFRKLETVADNYEPFLNNAKYDEADVLVVGMASSRGAIEEAVAEFDQEGVKVNHLQLRLIKPFPAKQLQPFMDAAKKVVIVEHNATGQLTNLFKINMHKKSKISSCLKYDGNPFTKSYVKNAIKEVL</sequence>
<dbReference type="InterPro" id="IPR019752">
    <property type="entry name" value="Pyrv/ketoisovalerate_OxRed_cat"/>
</dbReference>
<proteinExistence type="predicted"/>
<dbReference type="Gene3D" id="3.40.50.970">
    <property type="match status" value="1"/>
</dbReference>
<dbReference type="GO" id="GO:0006979">
    <property type="term" value="P:response to oxidative stress"/>
    <property type="evidence" value="ECO:0007669"/>
    <property type="project" value="TreeGrafter"/>
</dbReference>
<dbReference type="Gene3D" id="3.40.920.10">
    <property type="entry name" value="Pyruvate-ferredoxin oxidoreductase, PFOR, domain III"/>
    <property type="match status" value="1"/>
</dbReference>
<dbReference type="InterPro" id="IPR002869">
    <property type="entry name" value="Pyrv_flavodox_OxRed_cen"/>
</dbReference>
<dbReference type="Gene3D" id="3.40.50.920">
    <property type="match status" value="1"/>
</dbReference>
<gene>
    <name evidence="5" type="ORF">HMPREF3233_00897</name>
</gene>
<dbReference type="InterPro" id="IPR022367">
    <property type="entry name" value="2-oxoacid/accept_OxRdtase_asu"/>
</dbReference>
<dbReference type="InterPro" id="IPR050722">
    <property type="entry name" value="Pyruvate:ferred/Flavod_OxRd"/>
</dbReference>
<feature type="domain" description="Pyruvate:ferredoxin oxidoreductase core" evidence="4">
    <location>
        <begin position="483"/>
        <end position="572"/>
    </location>
</feature>
<dbReference type="InterPro" id="IPR033412">
    <property type="entry name" value="PFOR_II"/>
</dbReference>
<dbReference type="PANTHER" id="PTHR32154">
    <property type="entry name" value="PYRUVATE-FLAVODOXIN OXIDOREDUCTASE-RELATED"/>
    <property type="match status" value="1"/>
</dbReference>
<protein>
    <submittedName>
        <fullName evidence="5">2-oxoacid:acceptor oxidoreductase, alpha subunit</fullName>
    </submittedName>
</protein>
<dbReference type="FunFam" id="3.40.50.920:FF:000009">
    <property type="entry name" value="2-oxoglutarate ferredoxin oxidoreductase subunit alpha"/>
    <property type="match status" value="1"/>
</dbReference>
<dbReference type="Pfam" id="PF17147">
    <property type="entry name" value="PFOR_II"/>
    <property type="match status" value="1"/>
</dbReference>
<evidence type="ECO:0000256" key="1">
    <source>
        <dbReference type="ARBA" id="ARBA00023002"/>
    </source>
</evidence>
<dbReference type="PATRIC" id="fig|39777.7.peg.881"/>
<reference evidence="5 6" key="1">
    <citation type="submission" date="2016-01" db="EMBL/GenBank/DDBJ databases">
        <authorList>
            <person name="Oliw E.H."/>
        </authorList>
    </citation>
    <scope>NUCLEOTIDE SEQUENCE [LARGE SCALE GENOMIC DNA]</scope>
    <source>
        <strain evidence="5 6">CMW7756B</strain>
    </source>
</reference>
<dbReference type="Proteomes" id="UP000070226">
    <property type="component" value="Unassembled WGS sequence"/>
</dbReference>
<evidence type="ECO:0000259" key="2">
    <source>
        <dbReference type="Pfam" id="PF01558"/>
    </source>
</evidence>
<dbReference type="STRING" id="39777.B7L28_07430"/>
<accession>A0A133S554</accession>
<evidence type="ECO:0000313" key="5">
    <source>
        <dbReference type="EMBL" id="KXA64671.1"/>
    </source>
</evidence>
<dbReference type="CDD" id="cd07034">
    <property type="entry name" value="TPP_PYR_PFOR_IOR-alpha_like"/>
    <property type="match status" value="1"/>
</dbReference>
<dbReference type="SUPFAM" id="SSF52518">
    <property type="entry name" value="Thiamin diphosphate-binding fold (THDP-binding)"/>
    <property type="match status" value="1"/>
</dbReference>
<dbReference type="EMBL" id="LRQT01000021">
    <property type="protein sequence ID" value="KXA64671.1"/>
    <property type="molecule type" value="Genomic_DNA"/>
</dbReference>
<evidence type="ECO:0000313" key="6">
    <source>
        <dbReference type="Proteomes" id="UP000070226"/>
    </source>
</evidence>
<dbReference type="Pfam" id="PF01855">
    <property type="entry name" value="POR_N"/>
    <property type="match status" value="1"/>
</dbReference>
<name>A0A133S554_9FIRM</name>
<dbReference type="InterPro" id="IPR029061">
    <property type="entry name" value="THDP-binding"/>
</dbReference>
<evidence type="ECO:0000259" key="4">
    <source>
        <dbReference type="Pfam" id="PF17147"/>
    </source>
</evidence>
<dbReference type="PANTHER" id="PTHR32154:SF20">
    <property type="entry name" value="2-OXOGLUTARATE OXIDOREDUCTASE SUBUNIT KORA"/>
    <property type="match status" value="1"/>
</dbReference>
<evidence type="ECO:0000259" key="3">
    <source>
        <dbReference type="Pfam" id="PF01855"/>
    </source>
</evidence>
<dbReference type="FunFam" id="3.40.50.970:FF:000022">
    <property type="entry name" value="2-oxoglutarate ferredoxin oxidoreductase alpha subunit"/>
    <property type="match status" value="1"/>
</dbReference>
<dbReference type="InterPro" id="IPR009014">
    <property type="entry name" value="Transketo_C/PFOR_II"/>
</dbReference>
<dbReference type="InterPro" id="IPR002880">
    <property type="entry name" value="Pyrv_Fd/Flavodoxin_OxRdtase_N"/>
</dbReference>